<evidence type="ECO:0000256" key="4">
    <source>
        <dbReference type="ARBA" id="ARBA00022533"/>
    </source>
</evidence>
<evidence type="ECO:0000313" key="12">
    <source>
        <dbReference type="EMBL" id="KAI9636632.1"/>
    </source>
</evidence>
<dbReference type="FunFam" id="3.40.50.2000:FF:000002">
    <property type="entry name" value="Alpha-1,4 glucan phosphorylase"/>
    <property type="match status" value="1"/>
</dbReference>
<dbReference type="GO" id="GO:0005980">
    <property type="term" value="P:glycogen catabolic process"/>
    <property type="evidence" value="ECO:0007669"/>
    <property type="project" value="TreeGrafter"/>
</dbReference>
<dbReference type="Gene3D" id="3.40.50.2000">
    <property type="entry name" value="Glycogen Phosphorylase B"/>
    <property type="match status" value="2"/>
</dbReference>
<dbReference type="PROSITE" id="PS00102">
    <property type="entry name" value="PHOSPHORYLASE"/>
    <property type="match status" value="1"/>
</dbReference>
<dbReference type="PANTHER" id="PTHR11468:SF3">
    <property type="entry name" value="GLYCOGEN PHOSPHORYLASE, LIVER FORM"/>
    <property type="match status" value="1"/>
</dbReference>
<dbReference type="GO" id="GO:0030170">
    <property type="term" value="F:pyridoxal phosphate binding"/>
    <property type="evidence" value="ECO:0007669"/>
    <property type="project" value="InterPro"/>
</dbReference>
<comment type="function">
    <text evidence="10">Allosteric enzyme that catalyzes the rate-limiting step in glycogen catabolism, the phosphorolytic cleavage of glycogen to produce glucose-1-phosphate, and plays a central role in maintaining cellular and organismal glucose homeostasis.</text>
</comment>
<keyword evidence="7 9" id="KW-0663">Pyridoxal phosphate</keyword>
<keyword evidence="4" id="KW-0021">Allosteric enzyme</keyword>
<keyword evidence="13" id="KW-1185">Reference proteome</keyword>
<gene>
    <name evidence="12" type="ORF">MKK02DRAFT_45337</name>
</gene>
<proteinExistence type="inferred from homology"/>
<dbReference type="GO" id="GO:0008184">
    <property type="term" value="F:glycogen phosphorylase activity"/>
    <property type="evidence" value="ECO:0007669"/>
    <property type="project" value="InterPro"/>
</dbReference>
<sequence length="934" mass="105040">MQTILNALTKDNVNKLPTADKLDDSAPSSRTPSVHHPSLSRRSSVSASHPRLPDHGPSHSVDTTKIGQAVVTPRKERPQHKRSLTGSYFPSQKGVVGGEEWPVGQEATWKTALKANDVDEDDVQGVANTIVRHVTTSLARQAGNMDTIAAYQATALSVRDQLIKRWNETTSYHTARAPKRIYYFSIEWLIGRSLDNAVLNLGMKNTYEDASRKLGFNFEDLLNEERDAALGNGGLGRLAACYIDSMATLSLPGWGYGLRYNYGIFKQMLSKTGEQLEAPDPWLDRENPWEIARLDVAYPIRFYGNVEPVANSDKAVWSGGMECLAVAYDTPIPGYATKNCANIRLWSAKPVQGFDLNSFNAGNYEASVHASSEVGNITQVLYPNDNMYQGKLLRLQQQYLWCSASLQDILRRFTKLELPWTQLPDYICIQMNDTHPTIVIAELMRILIDEEDISYDQAWKITTKVFAYTNHTVLPEALEKWEVSLFEKLLPRHLQIIYRINHDFLQQVAKRWPNDNDRLARMSIIEEGTPKYVRMAYLAIVGSFKVNGVAELHSQLLQATIFKDFVEFKGRDHFTNVTNGITPRRWLLQCNPELSALITHSLGSEAWLTNAQLLKNLIPMAEQKEFRKAFDIIKQNNKRRLAEVIEQELGITLNPRSVFAAQIKRMHEYKRQTLNIFAIIHRYLEIKKASPADRKKIQPWTFIFAGKAAPGYYIAKLVIRLIVNVGKIVNNDQDVGDLLKVVFIPDYSVSIAEVLIPAADISVQISTAGTEASGTSNMKLALNGALLLGTVDGANIEIAEDAGEDQCFMFGYLNDQVQQVRYNNSYNPTPLEQRSPELAAVFKHIESGAFGDAGIYDSLLKTVYEHDYYLVSNDFGSYLAAQKLVDELWGGDPEEWTRKAIITSCSMGDFSSDRSVQDYADGIWGVESERVPDN</sequence>
<evidence type="ECO:0000256" key="3">
    <source>
        <dbReference type="ARBA" id="ARBA00006047"/>
    </source>
</evidence>
<dbReference type="Pfam" id="PF00343">
    <property type="entry name" value="Phosphorylase"/>
    <property type="match status" value="1"/>
</dbReference>
<reference evidence="12" key="1">
    <citation type="journal article" date="2022" name="G3 (Bethesda)">
        <title>High quality genome of the basidiomycete yeast Dioszegia hungarica PDD-24b-2 isolated from cloud water.</title>
        <authorList>
            <person name="Jarrige D."/>
            <person name="Haridas S."/>
            <person name="Bleykasten-Grosshans C."/>
            <person name="Joly M."/>
            <person name="Nadalig T."/>
            <person name="Sancelme M."/>
            <person name="Vuilleumier S."/>
            <person name="Grigoriev I.V."/>
            <person name="Amato P."/>
            <person name="Bringel F."/>
        </authorList>
    </citation>
    <scope>NUCLEOTIDE SEQUENCE</scope>
    <source>
        <strain evidence="12">PDD-24b-2</strain>
    </source>
</reference>
<dbReference type="EMBL" id="JAKWFO010000005">
    <property type="protein sequence ID" value="KAI9636632.1"/>
    <property type="molecule type" value="Genomic_DNA"/>
</dbReference>
<dbReference type="InterPro" id="IPR035090">
    <property type="entry name" value="Pyridoxal_P_attach_site"/>
</dbReference>
<dbReference type="GeneID" id="77732567"/>
<keyword evidence="5 10" id="KW-0328">Glycosyltransferase</keyword>
<comment type="catalytic activity">
    <reaction evidence="1 10">
        <text>[(1-&gt;4)-alpha-D-glucosyl](n) + phosphate = [(1-&gt;4)-alpha-D-glucosyl](n-1) + alpha-D-glucose 1-phosphate</text>
        <dbReference type="Rhea" id="RHEA:41732"/>
        <dbReference type="Rhea" id="RHEA-COMP:9584"/>
        <dbReference type="Rhea" id="RHEA-COMP:9586"/>
        <dbReference type="ChEBI" id="CHEBI:15444"/>
        <dbReference type="ChEBI" id="CHEBI:43474"/>
        <dbReference type="ChEBI" id="CHEBI:58601"/>
        <dbReference type="EC" id="2.4.1.1"/>
    </reaction>
</comment>
<keyword evidence="8 10" id="KW-0119">Carbohydrate metabolism</keyword>
<feature type="modified residue" description="N6-(pyridoxal phosphate)lysine" evidence="9">
    <location>
        <position position="779"/>
    </location>
</feature>
<keyword evidence="6 10" id="KW-0808">Transferase</keyword>
<dbReference type="AlphaFoldDB" id="A0AA38H8U2"/>
<accession>A0AA38H8U2</accession>
<evidence type="ECO:0000256" key="11">
    <source>
        <dbReference type="SAM" id="MobiDB-lite"/>
    </source>
</evidence>
<dbReference type="CDD" id="cd04300">
    <property type="entry name" value="GT35_Glycogen_Phosphorylase"/>
    <property type="match status" value="1"/>
</dbReference>
<protein>
    <recommendedName>
        <fullName evidence="10">Alpha-1,4 glucan phosphorylase</fullName>
        <ecNumber evidence="10">2.4.1.1</ecNumber>
    </recommendedName>
</protein>
<dbReference type="InterPro" id="IPR000811">
    <property type="entry name" value="Glyco_trans_35"/>
</dbReference>
<dbReference type="PIRSF" id="PIRSF000460">
    <property type="entry name" value="Pprylas_GlgP"/>
    <property type="match status" value="1"/>
</dbReference>
<feature type="compositionally biased region" description="Polar residues" evidence="11">
    <location>
        <begin position="1"/>
        <end position="11"/>
    </location>
</feature>
<evidence type="ECO:0000256" key="8">
    <source>
        <dbReference type="ARBA" id="ARBA00023277"/>
    </source>
</evidence>
<dbReference type="EC" id="2.4.1.1" evidence="10"/>
<comment type="cofactor">
    <cofactor evidence="2 10">
        <name>pyridoxal 5'-phosphate</name>
        <dbReference type="ChEBI" id="CHEBI:597326"/>
    </cofactor>
</comment>
<dbReference type="FunFam" id="3.40.50.2000:FF:000003">
    <property type="entry name" value="Alpha-1,4 glucan phosphorylase"/>
    <property type="match status" value="1"/>
</dbReference>
<evidence type="ECO:0000313" key="13">
    <source>
        <dbReference type="Proteomes" id="UP001164286"/>
    </source>
</evidence>
<dbReference type="GO" id="GO:0005737">
    <property type="term" value="C:cytoplasm"/>
    <property type="evidence" value="ECO:0007669"/>
    <property type="project" value="TreeGrafter"/>
</dbReference>
<dbReference type="Proteomes" id="UP001164286">
    <property type="component" value="Unassembled WGS sequence"/>
</dbReference>
<name>A0AA38H8U2_9TREE</name>
<organism evidence="12 13">
    <name type="scientific">Dioszegia hungarica</name>
    <dbReference type="NCBI Taxonomy" id="4972"/>
    <lineage>
        <taxon>Eukaryota</taxon>
        <taxon>Fungi</taxon>
        <taxon>Dikarya</taxon>
        <taxon>Basidiomycota</taxon>
        <taxon>Agaricomycotina</taxon>
        <taxon>Tremellomycetes</taxon>
        <taxon>Tremellales</taxon>
        <taxon>Bulleribasidiaceae</taxon>
        <taxon>Dioszegia</taxon>
    </lineage>
</organism>
<evidence type="ECO:0000256" key="10">
    <source>
        <dbReference type="RuleBase" id="RU000587"/>
    </source>
</evidence>
<dbReference type="RefSeq" id="XP_052946409.1">
    <property type="nucleotide sequence ID" value="XM_053093362.1"/>
</dbReference>
<dbReference type="InterPro" id="IPR011833">
    <property type="entry name" value="Glycg_phsphrylas"/>
</dbReference>
<dbReference type="PANTHER" id="PTHR11468">
    <property type="entry name" value="GLYCOGEN PHOSPHORYLASE"/>
    <property type="match status" value="1"/>
</dbReference>
<comment type="similarity">
    <text evidence="3 10">Belongs to the glycogen phosphorylase family.</text>
</comment>
<evidence type="ECO:0000256" key="1">
    <source>
        <dbReference type="ARBA" id="ARBA00001275"/>
    </source>
</evidence>
<dbReference type="SUPFAM" id="SSF53756">
    <property type="entry name" value="UDP-Glycosyltransferase/glycogen phosphorylase"/>
    <property type="match status" value="1"/>
</dbReference>
<evidence type="ECO:0000256" key="2">
    <source>
        <dbReference type="ARBA" id="ARBA00001933"/>
    </source>
</evidence>
<comment type="caution">
    <text evidence="12">The sequence shown here is derived from an EMBL/GenBank/DDBJ whole genome shotgun (WGS) entry which is preliminary data.</text>
</comment>
<evidence type="ECO:0000256" key="6">
    <source>
        <dbReference type="ARBA" id="ARBA00022679"/>
    </source>
</evidence>
<evidence type="ECO:0000256" key="7">
    <source>
        <dbReference type="ARBA" id="ARBA00022898"/>
    </source>
</evidence>
<feature type="compositionally biased region" description="Low complexity" evidence="11">
    <location>
        <begin position="32"/>
        <end position="50"/>
    </location>
</feature>
<evidence type="ECO:0000256" key="5">
    <source>
        <dbReference type="ARBA" id="ARBA00022676"/>
    </source>
</evidence>
<feature type="region of interest" description="Disordered" evidence="11">
    <location>
        <begin position="1"/>
        <end position="97"/>
    </location>
</feature>
<dbReference type="NCBIfam" id="TIGR02093">
    <property type="entry name" value="P_ylase"/>
    <property type="match status" value="1"/>
</dbReference>
<evidence type="ECO:0000256" key="9">
    <source>
        <dbReference type="PIRSR" id="PIRSR000460-1"/>
    </source>
</evidence>